<evidence type="ECO:0000313" key="3">
    <source>
        <dbReference type="Proteomes" id="UP000324222"/>
    </source>
</evidence>
<sequence>MDGLWALGNEHPAEKRRSDTRPTAVSRAGALQGPGASRDHNADEAHRRKLVETSYASDLKLKCFIGESRQAGTGKQE</sequence>
<organism evidence="2 3">
    <name type="scientific">Portunus trituberculatus</name>
    <name type="common">Swimming crab</name>
    <name type="synonym">Neptunus trituberculatus</name>
    <dbReference type="NCBI Taxonomy" id="210409"/>
    <lineage>
        <taxon>Eukaryota</taxon>
        <taxon>Metazoa</taxon>
        <taxon>Ecdysozoa</taxon>
        <taxon>Arthropoda</taxon>
        <taxon>Crustacea</taxon>
        <taxon>Multicrustacea</taxon>
        <taxon>Malacostraca</taxon>
        <taxon>Eumalacostraca</taxon>
        <taxon>Eucarida</taxon>
        <taxon>Decapoda</taxon>
        <taxon>Pleocyemata</taxon>
        <taxon>Brachyura</taxon>
        <taxon>Eubrachyura</taxon>
        <taxon>Portunoidea</taxon>
        <taxon>Portunidae</taxon>
        <taxon>Portuninae</taxon>
        <taxon>Portunus</taxon>
    </lineage>
</organism>
<proteinExistence type="predicted"/>
<protein>
    <submittedName>
        <fullName evidence="2">Uncharacterized protein</fullName>
    </submittedName>
</protein>
<dbReference type="Proteomes" id="UP000324222">
    <property type="component" value="Unassembled WGS sequence"/>
</dbReference>
<feature type="compositionally biased region" description="Basic and acidic residues" evidence="1">
    <location>
        <begin position="11"/>
        <end position="20"/>
    </location>
</feature>
<keyword evidence="3" id="KW-1185">Reference proteome</keyword>
<feature type="region of interest" description="Disordered" evidence="1">
    <location>
        <begin position="1"/>
        <end position="46"/>
    </location>
</feature>
<gene>
    <name evidence="2" type="ORF">E2C01_046733</name>
</gene>
<dbReference type="AlphaFoldDB" id="A0A5B7G8K0"/>
<dbReference type="EMBL" id="VSRR010011200">
    <property type="protein sequence ID" value="MPC52854.1"/>
    <property type="molecule type" value="Genomic_DNA"/>
</dbReference>
<reference evidence="2 3" key="1">
    <citation type="submission" date="2019-05" db="EMBL/GenBank/DDBJ databases">
        <title>Another draft genome of Portunus trituberculatus and its Hox gene families provides insights of decapod evolution.</title>
        <authorList>
            <person name="Jeong J.-H."/>
            <person name="Song I."/>
            <person name="Kim S."/>
            <person name="Choi T."/>
            <person name="Kim D."/>
            <person name="Ryu S."/>
            <person name="Kim W."/>
        </authorList>
    </citation>
    <scope>NUCLEOTIDE SEQUENCE [LARGE SCALE GENOMIC DNA]</scope>
    <source>
        <tissue evidence="2">Muscle</tissue>
    </source>
</reference>
<evidence type="ECO:0000313" key="2">
    <source>
        <dbReference type="EMBL" id="MPC52854.1"/>
    </source>
</evidence>
<accession>A0A5B7G8K0</accession>
<comment type="caution">
    <text evidence="2">The sequence shown here is derived from an EMBL/GenBank/DDBJ whole genome shotgun (WGS) entry which is preliminary data.</text>
</comment>
<feature type="compositionally biased region" description="Basic and acidic residues" evidence="1">
    <location>
        <begin position="37"/>
        <end position="46"/>
    </location>
</feature>
<evidence type="ECO:0000256" key="1">
    <source>
        <dbReference type="SAM" id="MobiDB-lite"/>
    </source>
</evidence>
<name>A0A5B7G8K0_PORTR</name>